<evidence type="ECO:0000256" key="3">
    <source>
        <dbReference type="ARBA" id="ARBA00022692"/>
    </source>
</evidence>
<evidence type="ECO:0000256" key="5">
    <source>
        <dbReference type="ARBA" id="ARBA00022989"/>
    </source>
</evidence>
<dbReference type="PRINTS" id="PR00080">
    <property type="entry name" value="SDRFAMILY"/>
</dbReference>
<evidence type="ECO:0000256" key="10">
    <source>
        <dbReference type="ARBA" id="ARBA00068717"/>
    </source>
</evidence>
<evidence type="ECO:0000256" key="1">
    <source>
        <dbReference type="ARBA" id="ARBA00004141"/>
    </source>
</evidence>
<dbReference type="GO" id="GO:0016020">
    <property type="term" value="C:membrane"/>
    <property type="evidence" value="ECO:0007669"/>
    <property type="project" value="UniProtKB-SubCell"/>
</dbReference>
<keyword evidence="7" id="KW-0443">Lipid metabolism</keyword>
<evidence type="ECO:0000256" key="2">
    <source>
        <dbReference type="ARBA" id="ARBA00006484"/>
    </source>
</evidence>
<dbReference type="PRINTS" id="PR00081">
    <property type="entry name" value="GDHRDH"/>
</dbReference>
<keyword evidence="5" id="KW-1133">Transmembrane helix</keyword>
<name>A0A6A5Z8G4_9PLEO</name>
<dbReference type="Proteomes" id="UP000799770">
    <property type="component" value="Unassembled WGS sequence"/>
</dbReference>
<evidence type="ECO:0000313" key="14">
    <source>
        <dbReference type="Proteomes" id="UP000799770"/>
    </source>
</evidence>
<dbReference type="Gene3D" id="3.40.50.720">
    <property type="entry name" value="NAD(P)-binding Rossmann-like Domain"/>
    <property type="match status" value="1"/>
</dbReference>
<dbReference type="FunFam" id="3.40.50.720:FF:000131">
    <property type="entry name" value="Short-chain dehydrogenase/reductase 3"/>
    <property type="match status" value="1"/>
</dbReference>
<organism evidence="13 14">
    <name type="scientific">Lophiotrema nucula</name>
    <dbReference type="NCBI Taxonomy" id="690887"/>
    <lineage>
        <taxon>Eukaryota</taxon>
        <taxon>Fungi</taxon>
        <taxon>Dikarya</taxon>
        <taxon>Ascomycota</taxon>
        <taxon>Pezizomycotina</taxon>
        <taxon>Dothideomycetes</taxon>
        <taxon>Pleosporomycetidae</taxon>
        <taxon>Pleosporales</taxon>
        <taxon>Lophiotremataceae</taxon>
        <taxon>Lophiotrema</taxon>
    </lineage>
</organism>
<dbReference type="OrthoDB" id="10253736at2759"/>
<keyword evidence="4" id="KW-0521">NADP</keyword>
<accession>A0A6A5Z8G4</accession>
<dbReference type="SUPFAM" id="SSF51735">
    <property type="entry name" value="NAD(P)-binding Rossmann-fold domains"/>
    <property type="match status" value="1"/>
</dbReference>
<dbReference type="EMBL" id="ML977323">
    <property type="protein sequence ID" value="KAF2115585.1"/>
    <property type="molecule type" value="Genomic_DNA"/>
</dbReference>
<evidence type="ECO:0000256" key="9">
    <source>
        <dbReference type="ARBA" id="ARBA00059620"/>
    </source>
</evidence>
<comment type="similarity">
    <text evidence="2 12">Belongs to the short-chain dehydrogenases/reductases (SDR) family.</text>
</comment>
<evidence type="ECO:0000256" key="8">
    <source>
        <dbReference type="ARBA" id="ARBA00023136"/>
    </source>
</evidence>
<proteinExistence type="inferred from homology"/>
<dbReference type="AlphaFoldDB" id="A0A6A5Z8G4"/>
<reference evidence="13" key="1">
    <citation type="journal article" date="2020" name="Stud. Mycol.">
        <title>101 Dothideomycetes genomes: a test case for predicting lifestyles and emergence of pathogens.</title>
        <authorList>
            <person name="Haridas S."/>
            <person name="Albert R."/>
            <person name="Binder M."/>
            <person name="Bloem J."/>
            <person name="Labutti K."/>
            <person name="Salamov A."/>
            <person name="Andreopoulos B."/>
            <person name="Baker S."/>
            <person name="Barry K."/>
            <person name="Bills G."/>
            <person name="Bluhm B."/>
            <person name="Cannon C."/>
            <person name="Castanera R."/>
            <person name="Culley D."/>
            <person name="Daum C."/>
            <person name="Ezra D."/>
            <person name="Gonzalez J."/>
            <person name="Henrissat B."/>
            <person name="Kuo A."/>
            <person name="Liang C."/>
            <person name="Lipzen A."/>
            <person name="Lutzoni F."/>
            <person name="Magnuson J."/>
            <person name="Mondo S."/>
            <person name="Nolan M."/>
            <person name="Ohm R."/>
            <person name="Pangilinan J."/>
            <person name="Park H.-J."/>
            <person name="Ramirez L."/>
            <person name="Alfaro M."/>
            <person name="Sun H."/>
            <person name="Tritt A."/>
            <person name="Yoshinaga Y."/>
            <person name="Zwiers L.-H."/>
            <person name="Turgeon B."/>
            <person name="Goodwin S."/>
            <person name="Spatafora J."/>
            <person name="Crous P."/>
            <person name="Grigoriev I."/>
        </authorList>
    </citation>
    <scope>NUCLEOTIDE SEQUENCE</scope>
    <source>
        <strain evidence="13">CBS 627.86</strain>
    </source>
</reference>
<gene>
    <name evidence="13" type="ORF">BDV96DRAFT_599894</name>
</gene>
<keyword evidence="3" id="KW-0812">Transmembrane</keyword>
<comment type="subcellular location">
    <subcellularLocation>
        <location evidence="1">Membrane</location>
        <topology evidence="1">Multi-pass membrane protein</topology>
    </subcellularLocation>
</comment>
<evidence type="ECO:0000256" key="11">
    <source>
        <dbReference type="ARBA" id="ARBA00082544"/>
    </source>
</evidence>
<dbReference type="InterPro" id="IPR002347">
    <property type="entry name" value="SDR_fam"/>
</dbReference>
<dbReference type="PANTHER" id="PTHR24322:SF736">
    <property type="entry name" value="RETINOL DEHYDROGENASE 10"/>
    <property type="match status" value="1"/>
</dbReference>
<evidence type="ECO:0000256" key="7">
    <source>
        <dbReference type="ARBA" id="ARBA00023098"/>
    </source>
</evidence>
<keyword evidence="14" id="KW-1185">Reference proteome</keyword>
<dbReference type="InterPro" id="IPR036291">
    <property type="entry name" value="NAD(P)-bd_dom_sf"/>
</dbReference>
<evidence type="ECO:0000256" key="4">
    <source>
        <dbReference type="ARBA" id="ARBA00022857"/>
    </source>
</evidence>
<protein>
    <recommendedName>
        <fullName evidence="10">Short-chain dehydrogenase/reductase 3</fullName>
    </recommendedName>
    <alternativeName>
        <fullName evidence="11">Retinal short-chain dehydrogenase/reductase 1</fullName>
    </alternativeName>
</protein>
<evidence type="ECO:0000256" key="12">
    <source>
        <dbReference type="RuleBase" id="RU000363"/>
    </source>
</evidence>
<dbReference type="GO" id="GO:0052650">
    <property type="term" value="F:all-trans-retinol dehydrogenase (NADP+) activity"/>
    <property type="evidence" value="ECO:0007669"/>
    <property type="project" value="UniProtKB-ARBA"/>
</dbReference>
<evidence type="ECO:0000313" key="13">
    <source>
        <dbReference type="EMBL" id="KAF2115585.1"/>
    </source>
</evidence>
<comment type="function">
    <text evidence="9">Catalyzes the reduction of all-trans-retinal to all-trans-retinol in the presence of NADPH.</text>
</comment>
<sequence length="367" mass="40405">MPIRGNYQLAREGVTGDTIIRLFQNTVLNPVLTIPLLLAARYTDKGKVLSAEHAQALKYLKTALYLGIASKVNGILDDYVINNAQNDVYDWSPGGKELVIVTGGSDGIGKIVVQLLAERGIRVAVMDVQPLTFEAPANVQYFKTDLASSSSIASAADAIRSQLGNPTVLISNAGTARGKSILESKESDIRLTFNVNTIAHYFLAQQFLPYMIEKNHGMVVTVASFAAYLGAPRMVDYASSKAAALNFHEGLTAELATIYKAPKVRTVVMCQSYTRTKLFEGFDSNALYPETVAEEIVKAVLEGRSKHILMPQTGWLLIPRIRSLPLWMQYGLRKRLVNLMAKWNGRQVDQPSLQKLEESAVLVEKNE</sequence>
<keyword evidence="6" id="KW-0560">Oxidoreductase</keyword>
<evidence type="ECO:0000256" key="6">
    <source>
        <dbReference type="ARBA" id="ARBA00023002"/>
    </source>
</evidence>
<keyword evidence="8" id="KW-0472">Membrane</keyword>
<dbReference type="PANTHER" id="PTHR24322">
    <property type="entry name" value="PKSB"/>
    <property type="match status" value="1"/>
</dbReference>
<dbReference type="Pfam" id="PF00106">
    <property type="entry name" value="adh_short"/>
    <property type="match status" value="1"/>
</dbReference>